<dbReference type="PANTHER" id="PTHR36838">
    <property type="entry name" value="AUXIN EFFLUX CARRIER FAMILY PROTEIN"/>
    <property type="match status" value="1"/>
</dbReference>
<evidence type="ECO:0000256" key="1">
    <source>
        <dbReference type="ARBA" id="ARBA00004141"/>
    </source>
</evidence>
<keyword evidence="5" id="KW-1133">Transmembrane helix</keyword>
<dbReference type="RefSeq" id="WP_085020808.1">
    <property type="nucleotide sequence ID" value="NZ_BMHD01000001.1"/>
</dbReference>
<dbReference type="InterPro" id="IPR004776">
    <property type="entry name" value="Mem_transp_PIN-like"/>
</dbReference>
<keyword evidence="2" id="KW-0813">Transport</keyword>
<evidence type="ECO:0000313" key="7">
    <source>
        <dbReference type="EMBL" id="ARJ06670.1"/>
    </source>
</evidence>
<comment type="subcellular location">
    <subcellularLocation>
        <location evidence="1">Membrane</location>
        <topology evidence="1">Multi-pass membrane protein</topology>
    </subcellularLocation>
</comment>
<organism evidence="7 8">
    <name type="scientific">Cnuibacter physcomitrellae</name>
    <dbReference type="NCBI Taxonomy" id="1619308"/>
    <lineage>
        <taxon>Bacteria</taxon>
        <taxon>Bacillati</taxon>
        <taxon>Actinomycetota</taxon>
        <taxon>Actinomycetes</taxon>
        <taxon>Micrococcales</taxon>
        <taxon>Microbacteriaceae</taxon>
        <taxon>Cnuibacter</taxon>
    </lineage>
</organism>
<dbReference type="Pfam" id="PF03547">
    <property type="entry name" value="Mem_trans"/>
    <property type="match status" value="2"/>
</dbReference>
<gene>
    <name evidence="7" type="ORF">B5808_16640</name>
</gene>
<evidence type="ECO:0000256" key="2">
    <source>
        <dbReference type="ARBA" id="ARBA00022448"/>
    </source>
</evidence>
<dbReference type="Proteomes" id="UP000192775">
    <property type="component" value="Chromosome"/>
</dbReference>
<keyword evidence="6" id="KW-0472">Membrane</keyword>
<dbReference type="AlphaFoldDB" id="A0A1X9LX93"/>
<keyword evidence="8" id="KW-1185">Reference proteome</keyword>
<dbReference type="PANTHER" id="PTHR36838:SF1">
    <property type="entry name" value="SLR1864 PROTEIN"/>
    <property type="match status" value="1"/>
</dbReference>
<reference evidence="7 8" key="1">
    <citation type="submission" date="2017-04" db="EMBL/GenBank/DDBJ databases">
        <authorList>
            <person name="Afonso C.L."/>
            <person name="Miller P.J."/>
            <person name="Scott M.A."/>
            <person name="Spackman E."/>
            <person name="Goraichik I."/>
            <person name="Dimitrov K.M."/>
            <person name="Suarez D.L."/>
            <person name="Swayne D.E."/>
        </authorList>
    </citation>
    <scope>NUCLEOTIDE SEQUENCE [LARGE SCALE GENOMIC DNA]</scope>
    <source>
        <strain evidence="8">XA(T)</strain>
    </source>
</reference>
<dbReference type="EMBL" id="CP020715">
    <property type="protein sequence ID" value="ARJ06670.1"/>
    <property type="molecule type" value="Genomic_DNA"/>
</dbReference>
<evidence type="ECO:0000256" key="4">
    <source>
        <dbReference type="ARBA" id="ARBA00022692"/>
    </source>
</evidence>
<protein>
    <submittedName>
        <fullName evidence="7">Uncharacterized protein</fullName>
    </submittedName>
</protein>
<evidence type="ECO:0000256" key="3">
    <source>
        <dbReference type="ARBA" id="ARBA00022475"/>
    </source>
</evidence>
<sequence>MLGVLTGFGIIGIVIAIGYGVARLRVLPDNALPVLNRLAFFVSTPALLFTVVSRSHPSEVFSPALLASVIAVVVTGALYVVVSVVFFRRGVGVTAVGTGASAYVNANNIGLPVATYVLGQPSLVVPIILLQLVVMAPIILTVLDITSRGEVSLRSVLTQPVRNPIIIASLSGLVVSLFGWTVPDILLQPLLLIGGSAVPLVLLGFGMSLVGRRPLQPGPDRVAVIVASAFKSLVMPIVAYLAGALLIGLSGPDLFAVVALASLPTAQNIYNYAARYQTGVVLARDTVLVTTIAAVPVLLLASVLLAH</sequence>
<dbReference type="GO" id="GO:0055085">
    <property type="term" value="P:transmembrane transport"/>
    <property type="evidence" value="ECO:0007669"/>
    <property type="project" value="InterPro"/>
</dbReference>
<keyword evidence="4" id="KW-0812">Transmembrane</keyword>
<dbReference type="STRING" id="1619308.B5808_16640"/>
<evidence type="ECO:0000256" key="6">
    <source>
        <dbReference type="ARBA" id="ARBA00023136"/>
    </source>
</evidence>
<dbReference type="KEGG" id="cphy:B5808_16640"/>
<dbReference type="GO" id="GO:0016020">
    <property type="term" value="C:membrane"/>
    <property type="evidence" value="ECO:0007669"/>
    <property type="project" value="UniProtKB-SubCell"/>
</dbReference>
<keyword evidence="3" id="KW-1003">Cell membrane</keyword>
<name>A0A1X9LX93_9MICO</name>
<accession>A0A1X9LX93</accession>
<proteinExistence type="predicted"/>
<evidence type="ECO:0000313" key="8">
    <source>
        <dbReference type="Proteomes" id="UP000192775"/>
    </source>
</evidence>
<evidence type="ECO:0000256" key="5">
    <source>
        <dbReference type="ARBA" id="ARBA00022989"/>
    </source>
</evidence>